<protein>
    <submittedName>
        <fullName evidence="1">Uncharacterized protein</fullName>
    </submittedName>
</protein>
<dbReference type="Proteomes" id="UP000489600">
    <property type="component" value="Unassembled WGS sequence"/>
</dbReference>
<gene>
    <name evidence="1" type="ORF">ANE_LOCUS12238</name>
</gene>
<accession>A0A565BKE8</accession>
<reference evidence="1" key="1">
    <citation type="submission" date="2019-07" db="EMBL/GenBank/DDBJ databases">
        <authorList>
            <person name="Dittberner H."/>
        </authorList>
    </citation>
    <scope>NUCLEOTIDE SEQUENCE [LARGE SCALE GENOMIC DNA]</scope>
</reference>
<organism evidence="1 2">
    <name type="scientific">Arabis nemorensis</name>
    <dbReference type="NCBI Taxonomy" id="586526"/>
    <lineage>
        <taxon>Eukaryota</taxon>
        <taxon>Viridiplantae</taxon>
        <taxon>Streptophyta</taxon>
        <taxon>Embryophyta</taxon>
        <taxon>Tracheophyta</taxon>
        <taxon>Spermatophyta</taxon>
        <taxon>Magnoliopsida</taxon>
        <taxon>eudicotyledons</taxon>
        <taxon>Gunneridae</taxon>
        <taxon>Pentapetalae</taxon>
        <taxon>rosids</taxon>
        <taxon>malvids</taxon>
        <taxon>Brassicales</taxon>
        <taxon>Brassicaceae</taxon>
        <taxon>Arabideae</taxon>
        <taxon>Arabis</taxon>
    </lineage>
</organism>
<evidence type="ECO:0000313" key="1">
    <source>
        <dbReference type="EMBL" id="VVB01794.1"/>
    </source>
</evidence>
<sequence length="170" mass="19038">MSEPEVIVIPDSLDPSVVPQLSEVVVISSDSEEGESPIRMPFVSQVFESQTSSPEPVVPEITLPPSVDPYPHNTEYWERYMESLRQSESYRDWHDRDAPQVIRDFPPIPTYTPVGNPMEIGNESYGISEAVQDSRAPGPSRGYGIRYSSPTTTWCRLCGLNGHVSYFCPT</sequence>
<comment type="caution">
    <text evidence="1">The sequence shown here is derived from an EMBL/GenBank/DDBJ whole genome shotgun (WGS) entry which is preliminary data.</text>
</comment>
<keyword evidence="2" id="KW-1185">Reference proteome</keyword>
<evidence type="ECO:0000313" key="2">
    <source>
        <dbReference type="Proteomes" id="UP000489600"/>
    </source>
</evidence>
<name>A0A565BKE8_9BRAS</name>
<dbReference type="EMBL" id="CABITT030000004">
    <property type="protein sequence ID" value="VVB01794.1"/>
    <property type="molecule type" value="Genomic_DNA"/>
</dbReference>
<proteinExistence type="predicted"/>
<dbReference type="AlphaFoldDB" id="A0A565BKE8"/>